<name>A3SNA9_ROSNI</name>
<evidence type="ECO:0000313" key="9">
    <source>
        <dbReference type="EMBL" id="EAP75949.1"/>
    </source>
</evidence>
<dbReference type="GO" id="GO:0006310">
    <property type="term" value="P:DNA recombination"/>
    <property type="evidence" value="ECO:0007669"/>
    <property type="project" value="UniProtKB-UniRule"/>
</dbReference>
<dbReference type="AlphaFoldDB" id="A3SNA9"/>
<sequence length="257" mass="27782">MIEWRDRGLLLAVRPHGETSVIIDVLTQDHGRYAGVVRGGTSRKLRPVLQPGAELDLVWRARLDSHMGAFTVEPIRASLAVGLGVRQALAGLNAVTAMLRFALAEREAHGPLFERSLGLLEMIGEAELWPLAYLHWEMALLDELGFGLDLSTCAVLGREANDLSFVSPRTGRAVSRKGAGEWADRLLPLPNCLLEIAPAPAEDLVQGFAVTGHFLSQHLAGEMQGKPLPDARQRLIDLVARQAAEPSAGRGSDPQAS</sequence>
<dbReference type="InterPro" id="IPR012340">
    <property type="entry name" value="NA-bd_OB-fold"/>
</dbReference>
<dbReference type="InterPro" id="IPR042242">
    <property type="entry name" value="RecO_C"/>
</dbReference>
<dbReference type="STRING" id="89187.ISM_13825"/>
<evidence type="ECO:0000256" key="4">
    <source>
        <dbReference type="ARBA" id="ARBA00023172"/>
    </source>
</evidence>
<dbReference type="eggNOG" id="COG1381">
    <property type="taxonomic scope" value="Bacteria"/>
</dbReference>
<protein>
    <recommendedName>
        <fullName evidence="2 7">DNA repair protein RecO</fullName>
    </recommendedName>
    <alternativeName>
        <fullName evidence="6 7">Recombination protein O</fullName>
    </alternativeName>
</protein>
<keyword evidence="3 7" id="KW-0227">DNA damage</keyword>
<dbReference type="InterPro" id="IPR003717">
    <property type="entry name" value="RecO"/>
</dbReference>
<dbReference type="NCBIfam" id="TIGR00613">
    <property type="entry name" value="reco"/>
    <property type="match status" value="1"/>
</dbReference>
<dbReference type="HAMAP" id="MF_00201">
    <property type="entry name" value="RecO"/>
    <property type="match status" value="1"/>
</dbReference>
<evidence type="ECO:0000256" key="5">
    <source>
        <dbReference type="ARBA" id="ARBA00023204"/>
    </source>
</evidence>
<gene>
    <name evidence="7 9" type="primary">recO</name>
    <name evidence="9" type="ORF">ISM_13825</name>
</gene>
<accession>A3SNA9</accession>
<evidence type="ECO:0000256" key="3">
    <source>
        <dbReference type="ARBA" id="ARBA00022763"/>
    </source>
</evidence>
<organism evidence="9 10">
    <name type="scientific">Roseovarius nubinhibens (strain ATCC BAA-591 / DSM 15170 / ISM)</name>
    <dbReference type="NCBI Taxonomy" id="89187"/>
    <lineage>
        <taxon>Bacteria</taxon>
        <taxon>Pseudomonadati</taxon>
        <taxon>Pseudomonadota</taxon>
        <taxon>Alphaproteobacteria</taxon>
        <taxon>Rhodobacterales</taxon>
        <taxon>Roseobacteraceae</taxon>
        <taxon>Roseovarius</taxon>
    </lineage>
</organism>
<keyword evidence="10" id="KW-1185">Reference proteome</keyword>
<dbReference type="Pfam" id="PF11967">
    <property type="entry name" value="RecO_N"/>
    <property type="match status" value="1"/>
</dbReference>
<dbReference type="Gene3D" id="1.20.1440.120">
    <property type="entry name" value="Recombination protein O, C-terminal domain"/>
    <property type="match status" value="1"/>
</dbReference>
<evidence type="ECO:0000256" key="2">
    <source>
        <dbReference type="ARBA" id="ARBA00021310"/>
    </source>
</evidence>
<dbReference type="GO" id="GO:0043590">
    <property type="term" value="C:bacterial nucleoid"/>
    <property type="evidence" value="ECO:0007669"/>
    <property type="project" value="TreeGrafter"/>
</dbReference>
<dbReference type="SUPFAM" id="SSF57863">
    <property type="entry name" value="ArfGap/RecO-like zinc finger"/>
    <property type="match status" value="1"/>
</dbReference>
<comment type="function">
    <text evidence="7">Involved in DNA repair and RecF pathway recombination.</text>
</comment>
<evidence type="ECO:0000256" key="1">
    <source>
        <dbReference type="ARBA" id="ARBA00007452"/>
    </source>
</evidence>
<dbReference type="Pfam" id="PF02565">
    <property type="entry name" value="RecO_C"/>
    <property type="match status" value="1"/>
</dbReference>
<dbReference type="SUPFAM" id="SSF50249">
    <property type="entry name" value="Nucleic acid-binding proteins"/>
    <property type="match status" value="1"/>
</dbReference>
<dbReference type="InterPro" id="IPR037278">
    <property type="entry name" value="ARFGAP/RecO"/>
</dbReference>
<dbReference type="PANTHER" id="PTHR33991:SF1">
    <property type="entry name" value="DNA REPAIR PROTEIN RECO"/>
    <property type="match status" value="1"/>
</dbReference>
<evidence type="ECO:0000256" key="7">
    <source>
        <dbReference type="HAMAP-Rule" id="MF_00201"/>
    </source>
</evidence>
<dbReference type="Gene3D" id="2.40.50.140">
    <property type="entry name" value="Nucleic acid-binding proteins"/>
    <property type="match status" value="1"/>
</dbReference>
<dbReference type="EMBL" id="AALY01000002">
    <property type="protein sequence ID" value="EAP75949.1"/>
    <property type="molecule type" value="Genomic_DNA"/>
</dbReference>
<dbReference type="HOGENOM" id="CLU_086029_0_0_5"/>
<evidence type="ECO:0000313" key="10">
    <source>
        <dbReference type="Proteomes" id="UP000005954"/>
    </source>
</evidence>
<reference evidence="9 10" key="1">
    <citation type="submission" date="2005-12" db="EMBL/GenBank/DDBJ databases">
        <authorList>
            <person name="Moran M.A."/>
            <person name="Ferriera S."/>
            <person name="Johnson J."/>
            <person name="Kravitz S."/>
            <person name="Halpern A."/>
            <person name="Remington K."/>
            <person name="Beeson K."/>
            <person name="Tran B."/>
            <person name="Rogers Y.-H."/>
            <person name="Friedman R."/>
            <person name="Venter J.C."/>
        </authorList>
    </citation>
    <scope>NUCLEOTIDE SEQUENCE [LARGE SCALE GENOMIC DNA]</scope>
    <source>
        <strain evidence="10">ATCC BAA-591 / DSM 15170 / ISM</strain>
    </source>
</reference>
<dbReference type="Proteomes" id="UP000005954">
    <property type="component" value="Unassembled WGS sequence"/>
</dbReference>
<dbReference type="PANTHER" id="PTHR33991">
    <property type="entry name" value="DNA REPAIR PROTEIN RECO"/>
    <property type="match status" value="1"/>
</dbReference>
<keyword evidence="5 7" id="KW-0234">DNA repair</keyword>
<dbReference type="GO" id="GO:0006302">
    <property type="term" value="P:double-strand break repair"/>
    <property type="evidence" value="ECO:0007669"/>
    <property type="project" value="TreeGrafter"/>
</dbReference>
<keyword evidence="4 7" id="KW-0233">DNA recombination</keyword>
<dbReference type="InterPro" id="IPR022572">
    <property type="entry name" value="DNA_rep/recomb_RecO_N"/>
</dbReference>
<evidence type="ECO:0000256" key="6">
    <source>
        <dbReference type="ARBA" id="ARBA00033409"/>
    </source>
</evidence>
<proteinExistence type="inferred from homology"/>
<feature type="domain" description="DNA replication/recombination mediator RecO N-terminal" evidence="8">
    <location>
        <begin position="1"/>
        <end position="75"/>
    </location>
</feature>
<comment type="similarity">
    <text evidence="1 7">Belongs to the RecO family.</text>
</comment>
<comment type="caution">
    <text evidence="9">The sequence shown here is derived from an EMBL/GenBank/DDBJ whole genome shotgun (WGS) entry which is preliminary data.</text>
</comment>
<evidence type="ECO:0000259" key="8">
    <source>
        <dbReference type="Pfam" id="PF11967"/>
    </source>
</evidence>